<sequence length="258" mass="27185">MGCAQRGPLGPENPGARRPGAGAQAGGPGGARRAERRKALVMEVLRYDPDHPDEAVLLAAAETVLRGGLIAFPTDTLYGLGCSLFDVSAVEMVARLKRRDPSLAFISLIPDAAQVYGLASEVTEVAERLMARYWPGPLSLIFRSASLVPRSVCGAGGTVALRYPHDRLCERLLDRIGGPVVSSSANLTGHRTAETAEEVVRIFGNQLDLVIDGGPRHGGQPSTLVDVSGVRPRLLRRGAVDVTPELGPLEDVAAPGSD</sequence>
<evidence type="ECO:0000256" key="8">
    <source>
        <dbReference type="ARBA" id="ARBA00022741"/>
    </source>
</evidence>
<organism evidence="14 15">
    <name type="scientific">Eiseniibacteriota bacterium</name>
    <dbReference type="NCBI Taxonomy" id="2212470"/>
    <lineage>
        <taxon>Bacteria</taxon>
        <taxon>Candidatus Eiseniibacteriota</taxon>
    </lineage>
</organism>
<dbReference type="InterPro" id="IPR006070">
    <property type="entry name" value="Sua5-like_dom"/>
</dbReference>
<comment type="caution">
    <text evidence="14">The sequence shown here is derived from an EMBL/GenBank/DDBJ whole genome shotgun (WGS) entry which is preliminary data.</text>
</comment>
<evidence type="ECO:0000313" key="15">
    <source>
        <dbReference type="Proteomes" id="UP000316609"/>
    </source>
</evidence>
<dbReference type="InterPro" id="IPR050156">
    <property type="entry name" value="TC-AMP_synthase_SUA5"/>
</dbReference>
<evidence type="ECO:0000313" key="14">
    <source>
        <dbReference type="EMBL" id="TMQ68653.1"/>
    </source>
</evidence>
<keyword evidence="8" id="KW-0547">Nucleotide-binding</keyword>
<feature type="region of interest" description="Disordered" evidence="12">
    <location>
        <begin position="1"/>
        <end position="33"/>
    </location>
</feature>
<dbReference type="EMBL" id="VBOY01000006">
    <property type="protein sequence ID" value="TMQ68653.1"/>
    <property type="molecule type" value="Genomic_DNA"/>
</dbReference>
<dbReference type="GO" id="GO:0006450">
    <property type="term" value="P:regulation of translational fidelity"/>
    <property type="evidence" value="ECO:0007669"/>
    <property type="project" value="TreeGrafter"/>
</dbReference>
<dbReference type="GO" id="GO:0008033">
    <property type="term" value="P:tRNA processing"/>
    <property type="evidence" value="ECO:0007669"/>
    <property type="project" value="UniProtKB-KW"/>
</dbReference>
<dbReference type="PANTHER" id="PTHR17490:SF16">
    <property type="entry name" value="THREONYLCARBAMOYL-AMP SYNTHASE"/>
    <property type="match status" value="1"/>
</dbReference>
<comment type="subcellular location">
    <subcellularLocation>
        <location evidence="1">Cytoplasm</location>
    </subcellularLocation>
</comment>
<dbReference type="EC" id="2.7.7.87" evidence="3"/>
<dbReference type="AlphaFoldDB" id="A0A538TYH5"/>
<gene>
    <name evidence="14" type="ORF">E6K78_00590</name>
</gene>
<dbReference type="PANTHER" id="PTHR17490">
    <property type="entry name" value="SUA5"/>
    <property type="match status" value="1"/>
</dbReference>
<evidence type="ECO:0000256" key="4">
    <source>
        <dbReference type="ARBA" id="ARBA00022490"/>
    </source>
</evidence>
<evidence type="ECO:0000256" key="3">
    <source>
        <dbReference type="ARBA" id="ARBA00012584"/>
    </source>
</evidence>
<dbReference type="InterPro" id="IPR017945">
    <property type="entry name" value="DHBP_synth_RibB-like_a/b_dom"/>
</dbReference>
<evidence type="ECO:0000256" key="2">
    <source>
        <dbReference type="ARBA" id="ARBA00007663"/>
    </source>
</evidence>
<dbReference type="GO" id="GO:0061710">
    <property type="term" value="F:L-threonylcarbamoyladenylate synthase"/>
    <property type="evidence" value="ECO:0007669"/>
    <property type="project" value="UniProtKB-EC"/>
</dbReference>
<dbReference type="NCBIfam" id="TIGR00057">
    <property type="entry name" value="L-threonylcarbamoyladenylate synthase"/>
    <property type="match status" value="1"/>
</dbReference>
<evidence type="ECO:0000256" key="12">
    <source>
        <dbReference type="SAM" id="MobiDB-lite"/>
    </source>
</evidence>
<dbReference type="Proteomes" id="UP000316609">
    <property type="component" value="Unassembled WGS sequence"/>
</dbReference>
<name>A0A538TYH5_UNCEI</name>
<evidence type="ECO:0000259" key="13">
    <source>
        <dbReference type="PROSITE" id="PS51163"/>
    </source>
</evidence>
<evidence type="ECO:0000256" key="1">
    <source>
        <dbReference type="ARBA" id="ARBA00004496"/>
    </source>
</evidence>
<dbReference type="Gene3D" id="3.90.870.10">
    <property type="entry name" value="DHBP synthase"/>
    <property type="match status" value="1"/>
</dbReference>
<evidence type="ECO:0000256" key="6">
    <source>
        <dbReference type="ARBA" id="ARBA00022694"/>
    </source>
</evidence>
<comment type="catalytic activity">
    <reaction evidence="11">
        <text>L-threonine + hydrogencarbonate + ATP = L-threonylcarbamoyladenylate + diphosphate + H2O</text>
        <dbReference type="Rhea" id="RHEA:36407"/>
        <dbReference type="ChEBI" id="CHEBI:15377"/>
        <dbReference type="ChEBI" id="CHEBI:17544"/>
        <dbReference type="ChEBI" id="CHEBI:30616"/>
        <dbReference type="ChEBI" id="CHEBI:33019"/>
        <dbReference type="ChEBI" id="CHEBI:57926"/>
        <dbReference type="ChEBI" id="CHEBI:73682"/>
        <dbReference type="EC" id="2.7.7.87"/>
    </reaction>
</comment>
<evidence type="ECO:0000256" key="9">
    <source>
        <dbReference type="ARBA" id="ARBA00022840"/>
    </source>
</evidence>
<feature type="compositionally biased region" description="Low complexity" evidence="12">
    <location>
        <begin position="10"/>
        <end position="22"/>
    </location>
</feature>
<keyword evidence="6" id="KW-0819">tRNA processing</keyword>
<keyword evidence="7" id="KW-0548">Nucleotidyltransferase</keyword>
<dbReference type="GO" id="GO:0005737">
    <property type="term" value="C:cytoplasm"/>
    <property type="evidence" value="ECO:0007669"/>
    <property type="project" value="UniProtKB-SubCell"/>
</dbReference>
<feature type="domain" description="YrdC-like" evidence="13">
    <location>
        <begin position="54"/>
        <end position="240"/>
    </location>
</feature>
<evidence type="ECO:0000256" key="5">
    <source>
        <dbReference type="ARBA" id="ARBA00022679"/>
    </source>
</evidence>
<dbReference type="Pfam" id="PF01300">
    <property type="entry name" value="Sua5_yciO_yrdC"/>
    <property type="match status" value="1"/>
</dbReference>
<reference evidence="14 15" key="1">
    <citation type="journal article" date="2019" name="Nat. Microbiol.">
        <title>Mediterranean grassland soil C-N compound turnover is dependent on rainfall and depth, and is mediated by genomically divergent microorganisms.</title>
        <authorList>
            <person name="Diamond S."/>
            <person name="Andeer P.F."/>
            <person name="Li Z."/>
            <person name="Crits-Christoph A."/>
            <person name="Burstein D."/>
            <person name="Anantharaman K."/>
            <person name="Lane K.R."/>
            <person name="Thomas B.C."/>
            <person name="Pan C."/>
            <person name="Northen T.R."/>
            <person name="Banfield J.F."/>
        </authorList>
    </citation>
    <scope>NUCLEOTIDE SEQUENCE [LARGE SCALE GENOMIC DNA]</scope>
    <source>
        <strain evidence="14">WS_8</strain>
    </source>
</reference>
<keyword evidence="4" id="KW-0963">Cytoplasm</keyword>
<evidence type="ECO:0000256" key="11">
    <source>
        <dbReference type="ARBA" id="ARBA00048366"/>
    </source>
</evidence>
<accession>A0A538TYH5</accession>
<evidence type="ECO:0000256" key="10">
    <source>
        <dbReference type="ARBA" id="ARBA00029774"/>
    </source>
</evidence>
<keyword evidence="5" id="KW-0808">Transferase</keyword>
<dbReference type="GO" id="GO:0005524">
    <property type="term" value="F:ATP binding"/>
    <property type="evidence" value="ECO:0007669"/>
    <property type="project" value="UniProtKB-KW"/>
</dbReference>
<protein>
    <recommendedName>
        <fullName evidence="10">L-threonylcarbamoyladenylate synthase</fullName>
        <ecNumber evidence="3">2.7.7.87</ecNumber>
    </recommendedName>
    <alternativeName>
        <fullName evidence="10">L-threonylcarbamoyladenylate synthase</fullName>
    </alternativeName>
</protein>
<dbReference type="GO" id="GO:0000049">
    <property type="term" value="F:tRNA binding"/>
    <property type="evidence" value="ECO:0007669"/>
    <property type="project" value="TreeGrafter"/>
</dbReference>
<comment type="similarity">
    <text evidence="2">Belongs to the SUA5 family.</text>
</comment>
<dbReference type="PROSITE" id="PS51163">
    <property type="entry name" value="YRDC"/>
    <property type="match status" value="1"/>
</dbReference>
<dbReference type="GO" id="GO:0003725">
    <property type="term" value="F:double-stranded RNA binding"/>
    <property type="evidence" value="ECO:0007669"/>
    <property type="project" value="InterPro"/>
</dbReference>
<evidence type="ECO:0000256" key="7">
    <source>
        <dbReference type="ARBA" id="ARBA00022695"/>
    </source>
</evidence>
<proteinExistence type="inferred from homology"/>
<keyword evidence="9" id="KW-0067">ATP-binding</keyword>
<dbReference type="SUPFAM" id="SSF55821">
    <property type="entry name" value="YrdC/RibB"/>
    <property type="match status" value="1"/>
</dbReference>